<dbReference type="EMBL" id="BDSP01000199">
    <property type="protein sequence ID" value="GAX23280.1"/>
    <property type="molecule type" value="Genomic_DNA"/>
</dbReference>
<feature type="compositionally biased region" description="Polar residues" evidence="8">
    <location>
        <begin position="906"/>
        <end position="923"/>
    </location>
</feature>
<feature type="region of interest" description="Disordered" evidence="8">
    <location>
        <begin position="1"/>
        <end position="20"/>
    </location>
</feature>
<dbReference type="InterPro" id="IPR017964">
    <property type="entry name" value="DNA-dir_DNA_pol_B_CS"/>
</dbReference>
<dbReference type="GO" id="GO:0046872">
    <property type="term" value="F:metal ion binding"/>
    <property type="evidence" value="ECO:0007669"/>
    <property type="project" value="UniProtKB-KW"/>
</dbReference>
<dbReference type="Gene3D" id="3.90.1600.10">
    <property type="entry name" value="Palm domain of DNA polymerase"/>
    <property type="match status" value="1"/>
</dbReference>
<keyword evidence="7" id="KW-0238">DNA-binding</keyword>
<dbReference type="InterPro" id="IPR030559">
    <property type="entry name" value="PolZ_Rev3"/>
</dbReference>
<dbReference type="Gene3D" id="3.30.342.10">
    <property type="entry name" value="DNA Polymerase, chain B, domain 1"/>
    <property type="match status" value="1"/>
</dbReference>
<dbReference type="SUPFAM" id="SSF53098">
    <property type="entry name" value="Ribonuclease H-like"/>
    <property type="match status" value="1"/>
</dbReference>
<dbReference type="InParanoid" id="A0A1Z5KAI8"/>
<dbReference type="GO" id="GO:0006260">
    <property type="term" value="P:DNA replication"/>
    <property type="evidence" value="ECO:0007669"/>
    <property type="project" value="UniProtKB-KW"/>
</dbReference>
<dbReference type="GO" id="GO:0016035">
    <property type="term" value="C:zeta DNA polymerase complex"/>
    <property type="evidence" value="ECO:0007669"/>
    <property type="project" value="InterPro"/>
</dbReference>
<feature type="domain" description="DNA polymerase delta/zeta catalytic subunit N-terminal" evidence="10">
    <location>
        <begin position="132"/>
        <end position="205"/>
    </location>
</feature>
<keyword evidence="2 7" id="KW-0808">Transferase</keyword>
<evidence type="ECO:0000256" key="8">
    <source>
        <dbReference type="SAM" id="MobiDB-lite"/>
    </source>
</evidence>
<dbReference type="Pfam" id="PF24055">
    <property type="entry name" value="POL3_N"/>
    <property type="match status" value="1"/>
</dbReference>
<dbReference type="PROSITE" id="PS00116">
    <property type="entry name" value="DNA_POLYMERASE_B"/>
    <property type="match status" value="1"/>
</dbReference>
<dbReference type="GO" id="GO:0042276">
    <property type="term" value="P:error-prone translesion synthesis"/>
    <property type="evidence" value="ECO:0007669"/>
    <property type="project" value="TreeGrafter"/>
</dbReference>
<keyword evidence="7" id="KW-0235">DNA replication</keyword>
<dbReference type="PANTHER" id="PTHR45812:SF1">
    <property type="entry name" value="DNA POLYMERASE ZETA CATALYTIC SUBUNIT"/>
    <property type="match status" value="1"/>
</dbReference>
<dbReference type="SUPFAM" id="SSF56672">
    <property type="entry name" value="DNA/RNA polymerases"/>
    <property type="match status" value="1"/>
</dbReference>
<comment type="caution">
    <text evidence="11">The sequence shown here is derived from an EMBL/GenBank/DDBJ whole genome shotgun (WGS) entry which is preliminary data.</text>
</comment>
<feature type="region of interest" description="Disordered" evidence="8">
    <location>
        <begin position="903"/>
        <end position="923"/>
    </location>
</feature>
<dbReference type="InterPro" id="IPR006134">
    <property type="entry name" value="DNA-dir_DNA_pol_B_multi_dom"/>
</dbReference>
<evidence type="ECO:0000256" key="1">
    <source>
        <dbReference type="ARBA" id="ARBA00005755"/>
    </source>
</evidence>
<dbReference type="GO" id="GO:0005634">
    <property type="term" value="C:nucleus"/>
    <property type="evidence" value="ECO:0007669"/>
    <property type="project" value="TreeGrafter"/>
</dbReference>
<keyword evidence="5 7" id="KW-0239">DNA-directed DNA polymerase</keyword>
<evidence type="ECO:0000256" key="3">
    <source>
        <dbReference type="ARBA" id="ARBA00022695"/>
    </source>
</evidence>
<reference evidence="11 12" key="1">
    <citation type="journal article" date="2015" name="Plant Cell">
        <title>Oil accumulation by the oleaginous diatom Fistulifera solaris as revealed by the genome and transcriptome.</title>
        <authorList>
            <person name="Tanaka T."/>
            <person name="Maeda Y."/>
            <person name="Veluchamy A."/>
            <person name="Tanaka M."/>
            <person name="Abida H."/>
            <person name="Marechal E."/>
            <person name="Bowler C."/>
            <person name="Muto M."/>
            <person name="Sunaga Y."/>
            <person name="Tanaka M."/>
            <person name="Yoshino T."/>
            <person name="Taniguchi T."/>
            <person name="Fukuda Y."/>
            <person name="Nemoto M."/>
            <person name="Matsumoto M."/>
            <person name="Wong P.S."/>
            <person name="Aburatani S."/>
            <person name="Fujibuchi W."/>
        </authorList>
    </citation>
    <scope>NUCLEOTIDE SEQUENCE [LARGE SCALE GENOMIC DNA]</scope>
    <source>
        <strain evidence="11 12">JPCC DA0580</strain>
    </source>
</reference>
<dbReference type="InterPro" id="IPR023211">
    <property type="entry name" value="DNA_pol_palm_dom_sf"/>
</dbReference>
<gene>
    <name evidence="11" type="ORF">FisN_21Hh035</name>
</gene>
<evidence type="ECO:0000256" key="2">
    <source>
        <dbReference type="ARBA" id="ARBA00022679"/>
    </source>
</evidence>
<keyword evidence="3 7" id="KW-0548">Nucleotidyltransferase</keyword>
<sequence length="1961" mass="219457">MNTPLMSKNEGDGDNIQQSESFNVLNDPLPICSVLNTVIDYVMRPPCPLEDPKYHQAIPVEVPVLRVFGPILRRDTTRDLAVLPQPIQTACLYIHNAFPYILARPVAAGPDGSHYLSPGRETEQINWDSVQDIERVLPVLKETLEAAIQASFEINSTKQAASSNHPPQQRMPVIRRVTVVEGRGFYTYCPGPSAPFLRVEYYNPALRWKVKRELERGLEGLPSIYYPDHAQYDCLPQDSNMPLSFHCYEAHIPYTMQFFKDYNLSGMAYIHLSDTSCDGKQHSLLRFRDPLPKRIPMQSNSHSVDDTFLFLESNTPDSYRWKETSIVVDEANSVASEEDIHSLLMQQQQPSDSDASPAQHDFIAKKETSCGLELDISVEAILNVLSVMTDVEEEDKDTVHWRAVPSLREIWQEERRRMAKLVPPSNDFLSQGLTLNVKKGAAKPGARLAVQGMRDLVDVTPGLTENFQRVLKEIVERHNRAIQRVDDYLQKRPIVTPHSKVERATTFTPDNDEVLEDLGALGELFGKSSPTSLSAEAESQEEVSIELLSSQLSQSALPLSQNDQRLKELSQSYYDLRQSQMDDCESTEYEMSQRIERGEGIVADGPYEELDDFINPHTLLPYDDVNEDEDEDVFGGEDMSEDQLEKELHDLATQPLIQTVNQKFSLNPSFESDNDFTESKELWDEFNVNATSAEMQVLPVNHLHSNVTKVPNFMTLRRRPPTRDEVLSRGKATGLHAMSAENVTPEWVRHLYLYNKRKESKYKFCMSSERAKNCNVQLVRQPPDRKAVDLWLKTERKKTGKKTCSTSSRQPSLKEEVAAESPQDESCQKFVANVHSLDMSVEEAIVNEAEWVEDESPQPILTPRTNNFDDTPESASPTRGEILEGIGNQGGRLFVEGGGELKAKTRPSQIHASRATQTTSTQPYLPSPVTLMVVEVHVQCRTGRAGVNDSKVISMTPDSDRDKVSAVVYVFGRDPGGGEALETIERGCIFVPVGKEIEIVSTKNEKPLESLAASVRRSMPRDVLGVSAPLSVEAVRDERQLLLRIASIIRLKDPDMLLSWDTQGLGTGYLIERGISLGKEKRTATRAAASSGLSGTMELDLARLFGRTPTTSAVFRGSGTNIVVPQSQFDLSTPGTTIKDESRWKGSGLGVEWDDRVGAGAAAASVVGRISFAVWKIVAEEVKHPNASYLPAIVSSVLRKRIPFHDNIILSEYYGYNNGKERWRVLHYRLLQATCSLLLFDALDMIGRSGEAARLSGVEFSQSFPGIRGSQYKVEGVLLRALKSLNANERGSKKGKKIRLPSSMHTSSSLSSETKSQSQSPWKARRREREVEGEACHDLSNRSYFFYSPSLKDSDKQEALEVQALTLEPQSGHHRDPVVVCDFTALYPSLVIAYNLCYSTCAGRLDYHSTRSEMRTQGRTKGRIGPFHYSERRSASVFKHHIRSLNTDQSDRAYVAPTGTIFVSEEVVKGVLPQVLDEMLSTRAMLKKAAKLYKKNVADLSPSILRQLEARQLALKYVANVTYGYTSATFSGRCAMPVLADTIVECARRTLNKAISLANRWGRDENGKWAGCEVLYGDTDSIFVKLPGRSVQEGFEFGEEFCAAVTASNPPPVQLKLEKVYGGCILQTKKKYCGMKFESKDQTKPIFEAKGLETIRRDQCALTQKVLQNSLITLFQRDTVAVKDYLYRQWNAILAGQLPVSDFVLTGRVRSKYRGGRVGPVQAVLARRLSEADPGRLVRHKERVAYVIVATPGKSFRLRDCVLTPMELLEQWDAYTIHAAYYITKHLNAALQRCLSLAPHHIDVVSWYDSCPKPRSRIHFWPITRSGSSIMISSYFGSDICYLCQNKCASQGRSRTAICNKCRENPVDATLQTISRLKDIQDKAFQVAKICSACNLCREDASTFAQSSVSSSGKNKKTVQTGLVTPLANCSCIDCPETYERHRLREAEIEAFAACEALDID</sequence>
<dbReference type="GO" id="GO:0003677">
    <property type="term" value="F:DNA binding"/>
    <property type="evidence" value="ECO:0007669"/>
    <property type="project" value="UniProtKB-KW"/>
</dbReference>
<evidence type="ECO:0000256" key="4">
    <source>
        <dbReference type="ARBA" id="ARBA00022723"/>
    </source>
</evidence>
<keyword evidence="4" id="KW-0479">Metal-binding</keyword>
<dbReference type="GO" id="GO:0003887">
    <property type="term" value="F:DNA-directed DNA polymerase activity"/>
    <property type="evidence" value="ECO:0007669"/>
    <property type="project" value="UniProtKB-KW"/>
</dbReference>
<feature type="region of interest" description="Disordered" evidence="8">
    <location>
        <begin position="852"/>
        <end position="889"/>
    </location>
</feature>
<comment type="catalytic activity">
    <reaction evidence="6 7">
        <text>DNA(n) + a 2'-deoxyribonucleoside 5'-triphosphate = DNA(n+1) + diphosphate</text>
        <dbReference type="Rhea" id="RHEA:22508"/>
        <dbReference type="Rhea" id="RHEA-COMP:17339"/>
        <dbReference type="Rhea" id="RHEA-COMP:17340"/>
        <dbReference type="ChEBI" id="CHEBI:33019"/>
        <dbReference type="ChEBI" id="CHEBI:61560"/>
        <dbReference type="ChEBI" id="CHEBI:173112"/>
        <dbReference type="EC" id="2.7.7.7"/>
    </reaction>
</comment>
<dbReference type="InterPro" id="IPR042087">
    <property type="entry name" value="DNA_pol_B_thumb"/>
</dbReference>
<evidence type="ECO:0000256" key="7">
    <source>
        <dbReference type="RuleBase" id="RU000442"/>
    </source>
</evidence>
<dbReference type="GO" id="GO:0000724">
    <property type="term" value="P:double-strand break repair via homologous recombination"/>
    <property type="evidence" value="ECO:0007669"/>
    <property type="project" value="TreeGrafter"/>
</dbReference>
<evidence type="ECO:0000313" key="11">
    <source>
        <dbReference type="EMBL" id="GAX23280.1"/>
    </source>
</evidence>
<proteinExistence type="inferred from homology"/>
<evidence type="ECO:0000259" key="9">
    <source>
        <dbReference type="Pfam" id="PF00136"/>
    </source>
</evidence>
<dbReference type="Proteomes" id="UP000198406">
    <property type="component" value="Unassembled WGS sequence"/>
</dbReference>
<dbReference type="EC" id="2.7.7.7" evidence="7"/>
<evidence type="ECO:0000256" key="5">
    <source>
        <dbReference type="ARBA" id="ARBA00022932"/>
    </source>
</evidence>
<dbReference type="InterPro" id="IPR036397">
    <property type="entry name" value="RNaseH_sf"/>
</dbReference>
<evidence type="ECO:0000256" key="6">
    <source>
        <dbReference type="ARBA" id="ARBA00049244"/>
    </source>
</evidence>
<feature type="compositionally biased region" description="Polar residues" evidence="8">
    <location>
        <begin position="863"/>
        <end position="877"/>
    </location>
</feature>
<dbReference type="InterPro" id="IPR056435">
    <property type="entry name" value="DPOD/Z_N"/>
</dbReference>
<dbReference type="Pfam" id="PF00136">
    <property type="entry name" value="DNA_pol_B"/>
    <property type="match status" value="1"/>
</dbReference>
<dbReference type="OrthoDB" id="2414538at2759"/>
<dbReference type="InterPro" id="IPR006172">
    <property type="entry name" value="DNA-dir_DNA_pol_B"/>
</dbReference>
<name>A0A1Z5KAI8_FISSO</name>
<dbReference type="SMART" id="SM00486">
    <property type="entry name" value="POLBc"/>
    <property type="match status" value="1"/>
</dbReference>
<dbReference type="InterPro" id="IPR043502">
    <property type="entry name" value="DNA/RNA_pol_sf"/>
</dbReference>
<evidence type="ECO:0000259" key="10">
    <source>
        <dbReference type="Pfam" id="PF24055"/>
    </source>
</evidence>
<organism evidence="11 12">
    <name type="scientific">Fistulifera solaris</name>
    <name type="common">Oleaginous diatom</name>
    <dbReference type="NCBI Taxonomy" id="1519565"/>
    <lineage>
        <taxon>Eukaryota</taxon>
        <taxon>Sar</taxon>
        <taxon>Stramenopiles</taxon>
        <taxon>Ochrophyta</taxon>
        <taxon>Bacillariophyta</taxon>
        <taxon>Bacillariophyceae</taxon>
        <taxon>Bacillariophycidae</taxon>
        <taxon>Naviculales</taxon>
        <taxon>Naviculaceae</taxon>
        <taxon>Fistulifera</taxon>
    </lineage>
</organism>
<feature type="domain" description="DNA-directed DNA polymerase family B multifunctional" evidence="9">
    <location>
        <begin position="1356"/>
        <end position="1795"/>
    </location>
</feature>
<dbReference type="PANTHER" id="PTHR45812">
    <property type="entry name" value="DNA POLYMERASE ZETA CATALYTIC SUBUNIT"/>
    <property type="match status" value="1"/>
</dbReference>
<keyword evidence="12" id="KW-1185">Reference proteome</keyword>
<feature type="region of interest" description="Disordered" evidence="8">
    <location>
        <begin position="1290"/>
        <end position="1329"/>
    </location>
</feature>
<dbReference type="Gene3D" id="1.10.132.60">
    <property type="entry name" value="DNA polymerase family B, C-terminal domain"/>
    <property type="match status" value="1"/>
</dbReference>
<protein>
    <recommendedName>
        <fullName evidence="7">DNA polymerase</fullName>
        <ecNumber evidence="7">2.7.7.7</ecNumber>
    </recommendedName>
</protein>
<dbReference type="Gene3D" id="3.30.420.10">
    <property type="entry name" value="Ribonuclease H-like superfamily/Ribonuclease H"/>
    <property type="match status" value="1"/>
</dbReference>
<feature type="region of interest" description="Disordered" evidence="8">
    <location>
        <begin position="799"/>
        <end position="821"/>
    </location>
</feature>
<feature type="compositionally biased region" description="Low complexity" evidence="8">
    <location>
        <begin position="1302"/>
        <end position="1320"/>
    </location>
</feature>
<evidence type="ECO:0000313" key="12">
    <source>
        <dbReference type="Proteomes" id="UP000198406"/>
    </source>
</evidence>
<comment type="similarity">
    <text evidence="1 7">Belongs to the DNA polymerase type-B family.</text>
</comment>
<accession>A0A1Z5KAI8</accession>
<dbReference type="InterPro" id="IPR012337">
    <property type="entry name" value="RNaseH-like_sf"/>
</dbReference>
<dbReference type="Gene3D" id="1.10.287.690">
    <property type="entry name" value="Helix hairpin bin"/>
    <property type="match status" value="1"/>
</dbReference>
<dbReference type="PRINTS" id="PR00106">
    <property type="entry name" value="DNAPOLB"/>
</dbReference>
<dbReference type="GO" id="GO:0000166">
    <property type="term" value="F:nucleotide binding"/>
    <property type="evidence" value="ECO:0007669"/>
    <property type="project" value="InterPro"/>
</dbReference>